<comment type="caution">
    <text evidence="5">The sequence shown here is derived from an EMBL/GenBank/DDBJ whole genome shotgun (WGS) entry which is preliminary data.</text>
</comment>
<dbReference type="InterPro" id="IPR050639">
    <property type="entry name" value="SSR_resolvase"/>
</dbReference>
<evidence type="ECO:0000256" key="1">
    <source>
        <dbReference type="ARBA" id="ARBA00022908"/>
    </source>
</evidence>
<evidence type="ECO:0000313" key="6">
    <source>
        <dbReference type="Proteomes" id="UP001596445"/>
    </source>
</evidence>
<reference evidence="5 6" key="1">
    <citation type="journal article" date="2019" name="Int. J. Syst. Evol. Microbiol.">
        <title>The Global Catalogue of Microorganisms (GCM) 10K type strain sequencing project: providing services to taxonomists for standard genome sequencing and annotation.</title>
        <authorList>
            <consortium name="The Broad Institute Genomics Platform"/>
            <consortium name="The Broad Institute Genome Sequencing Center for Infectious Disease"/>
            <person name="Wu L."/>
            <person name="Ma J."/>
        </authorList>
    </citation>
    <scope>NUCLEOTIDE SEQUENCE [LARGE SCALE GENOMIC DNA]</scope>
    <source>
        <strain evidence="5 6">JCM 30072</strain>
    </source>
</reference>
<keyword evidence="1" id="KW-0229">DNA integration</keyword>
<accession>A0ABD5W6J8</accession>
<dbReference type="CDD" id="cd03768">
    <property type="entry name" value="SR_ResInv"/>
    <property type="match status" value="1"/>
</dbReference>
<dbReference type="GeneID" id="76631280"/>
<dbReference type="InterPro" id="IPR006118">
    <property type="entry name" value="Recombinase_CS"/>
</dbReference>
<dbReference type="InterPro" id="IPR006119">
    <property type="entry name" value="Resolv_N"/>
</dbReference>
<gene>
    <name evidence="5" type="ORF">ACFQQG_14550</name>
</gene>
<protein>
    <submittedName>
        <fullName evidence="5">Recombinase family protein</fullName>
    </submittedName>
</protein>
<evidence type="ECO:0000313" key="5">
    <source>
        <dbReference type="EMBL" id="MFC7059175.1"/>
    </source>
</evidence>
<proteinExistence type="predicted"/>
<dbReference type="SUPFAM" id="SSF53041">
    <property type="entry name" value="Resolvase-like"/>
    <property type="match status" value="1"/>
</dbReference>
<evidence type="ECO:0000259" key="4">
    <source>
        <dbReference type="PROSITE" id="PS51736"/>
    </source>
</evidence>
<dbReference type="EMBL" id="JBHSZI010000001">
    <property type="protein sequence ID" value="MFC7059175.1"/>
    <property type="molecule type" value="Genomic_DNA"/>
</dbReference>
<sequence>MSTACYVRVSTEEQNLDRQLESTREYAEDQLNTPLSDLQVFRDKSTGTNTSRSGYREMMNTVEQEAVSHVVVHEISRLARSLQDLERTVSRITDNETAVHFVRDGLSFGDGKERPMHRLQMQMLGAFAEWQARVKQMNTMEGIAARQQEGDYHHGRPPLGFEKDDGRLIEGENYDRVCAVLDMTQKGNLSKRKAAQDLKTSRTTINRCLDRMELY</sequence>
<dbReference type="SMART" id="SM00857">
    <property type="entry name" value="Resolvase"/>
    <property type="match status" value="1"/>
</dbReference>
<dbReference type="PANTHER" id="PTHR30461">
    <property type="entry name" value="DNA-INVERTASE FROM LAMBDOID PROPHAGE"/>
    <property type="match status" value="1"/>
</dbReference>
<dbReference type="InterPro" id="IPR036162">
    <property type="entry name" value="Resolvase-like_N_sf"/>
</dbReference>
<dbReference type="Gene3D" id="3.40.50.1390">
    <property type="entry name" value="Resolvase, N-terminal catalytic domain"/>
    <property type="match status" value="1"/>
</dbReference>
<dbReference type="PROSITE" id="PS00397">
    <property type="entry name" value="RECOMBINASES_1"/>
    <property type="match status" value="1"/>
</dbReference>
<dbReference type="RefSeq" id="WP_267161916.1">
    <property type="nucleotide sequence ID" value="NZ_CP112972.1"/>
</dbReference>
<organism evidence="5 6">
    <name type="scientific">Halovenus salina</name>
    <dbReference type="NCBI Taxonomy" id="1510225"/>
    <lineage>
        <taxon>Archaea</taxon>
        <taxon>Methanobacteriati</taxon>
        <taxon>Methanobacteriota</taxon>
        <taxon>Stenosarchaea group</taxon>
        <taxon>Halobacteria</taxon>
        <taxon>Halobacteriales</taxon>
        <taxon>Haloarculaceae</taxon>
        <taxon>Halovenus</taxon>
    </lineage>
</organism>
<keyword evidence="3" id="KW-0233">DNA recombination</keyword>
<dbReference type="GO" id="GO:0015074">
    <property type="term" value="P:DNA integration"/>
    <property type="evidence" value="ECO:0007669"/>
    <property type="project" value="UniProtKB-KW"/>
</dbReference>
<dbReference type="AlphaFoldDB" id="A0ABD5W6J8"/>
<dbReference type="GO" id="GO:0003677">
    <property type="term" value="F:DNA binding"/>
    <property type="evidence" value="ECO:0007669"/>
    <property type="project" value="UniProtKB-KW"/>
</dbReference>
<dbReference type="PANTHER" id="PTHR30461:SF26">
    <property type="entry name" value="RESOLVASE HOMOLOG YNEB"/>
    <property type="match status" value="1"/>
</dbReference>
<feature type="domain" description="Resolvase/invertase-type recombinase catalytic" evidence="4">
    <location>
        <begin position="2"/>
        <end position="150"/>
    </location>
</feature>
<evidence type="ECO:0000256" key="2">
    <source>
        <dbReference type="ARBA" id="ARBA00023125"/>
    </source>
</evidence>
<keyword evidence="6" id="KW-1185">Reference proteome</keyword>
<dbReference type="Pfam" id="PF00239">
    <property type="entry name" value="Resolvase"/>
    <property type="match status" value="1"/>
</dbReference>
<dbReference type="GO" id="GO:0006310">
    <property type="term" value="P:DNA recombination"/>
    <property type="evidence" value="ECO:0007669"/>
    <property type="project" value="UniProtKB-KW"/>
</dbReference>
<dbReference type="Proteomes" id="UP001596445">
    <property type="component" value="Unassembled WGS sequence"/>
</dbReference>
<evidence type="ECO:0000256" key="3">
    <source>
        <dbReference type="ARBA" id="ARBA00023172"/>
    </source>
</evidence>
<keyword evidence="2" id="KW-0238">DNA-binding</keyword>
<name>A0ABD5W6J8_9EURY</name>
<dbReference type="PROSITE" id="PS51736">
    <property type="entry name" value="RECOMBINASES_3"/>
    <property type="match status" value="1"/>
</dbReference>